<accession>A0A1J4XSU4</accession>
<evidence type="ECO:0000256" key="1">
    <source>
        <dbReference type="SAM" id="Phobius"/>
    </source>
</evidence>
<dbReference type="EMBL" id="MNWX01000037">
    <property type="protein sequence ID" value="OIO64842.1"/>
    <property type="molecule type" value="Genomic_DNA"/>
</dbReference>
<proteinExistence type="predicted"/>
<name>A0A1J4XSU4_9BACT</name>
<gene>
    <name evidence="2" type="ORF">AUJ30_02040</name>
</gene>
<reference evidence="2 3" key="1">
    <citation type="journal article" date="2016" name="Environ. Microbiol.">
        <title>Genomic resolution of a cold subsurface aquifer community provides metabolic insights for novel microbes adapted to high CO concentrations.</title>
        <authorList>
            <person name="Probst A.J."/>
            <person name="Castelle C.J."/>
            <person name="Singh A."/>
            <person name="Brown C.T."/>
            <person name="Anantharaman K."/>
            <person name="Sharon I."/>
            <person name="Hug L.A."/>
            <person name="Burstein D."/>
            <person name="Emerson J.B."/>
            <person name="Thomas B.C."/>
            <person name="Banfield J.F."/>
        </authorList>
    </citation>
    <scope>NUCLEOTIDE SEQUENCE [LARGE SCALE GENOMIC DNA]</scope>
    <source>
        <strain evidence="2">CG1_02_39_135</strain>
    </source>
</reference>
<evidence type="ECO:0000313" key="2">
    <source>
        <dbReference type="EMBL" id="OIO64842.1"/>
    </source>
</evidence>
<evidence type="ECO:0000313" key="3">
    <source>
        <dbReference type="Proteomes" id="UP000182693"/>
    </source>
</evidence>
<dbReference type="STRING" id="1805425.AUJ30_02040"/>
<evidence type="ECO:0008006" key="4">
    <source>
        <dbReference type="Google" id="ProtNLM"/>
    </source>
</evidence>
<dbReference type="SUPFAM" id="SSF50939">
    <property type="entry name" value="Sialidases"/>
    <property type="match status" value="1"/>
</dbReference>
<dbReference type="Proteomes" id="UP000182693">
    <property type="component" value="Unassembled WGS sequence"/>
</dbReference>
<organism evidence="2 3">
    <name type="scientific">Candidatus Wolfebacteria bacterium CG1_02_39_135</name>
    <dbReference type="NCBI Taxonomy" id="1805425"/>
    <lineage>
        <taxon>Bacteria</taxon>
        <taxon>Candidatus Wolfeibacteriota</taxon>
    </lineage>
</organism>
<keyword evidence="1" id="KW-1133">Transmembrane helix</keyword>
<dbReference type="AlphaFoldDB" id="A0A1J4XSU4"/>
<protein>
    <recommendedName>
        <fullName evidence="4">Photosynthesis system II assembly factor Ycf48/Hcf136-like domain-containing protein</fullName>
    </recommendedName>
</protein>
<keyword evidence="1" id="KW-0472">Membrane</keyword>
<sequence>MEKEEKGFGFVVIILIWGGLLYFLFSTPLLSEFTGSKFLGSALLNFNSGLKEQKEIIGIFYDDNKENFQKAKIHFNKSIDIFDIKISPDNPELIFAGSNYGLFISRDGGLNWYNFSDLEKNITSNATVYKILFANGQSYISIFQNNKGIVYKSQDKFFSLEKIYEIEDEAVYDIAVNGNNLYLGLSNGRLLLYSLEKGEIRLLTTLNSAITDLKISRHNGGLIYLTLKSGGFWVSRNNGQSFERIKFLDDYRGANKINDFLVASLGNSSIYAATDYGLIKSLNSGETWQVFKSLPAEAPKISTLALKENPGEIFAASNGKIYKSRDYGLSWQIFDPGFTDRKISTINLEGNKIIIGTKK</sequence>
<dbReference type="InterPro" id="IPR036278">
    <property type="entry name" value="Sialidase_sf"/>
</dbReference>
<dbReference type="InterPro" id="IPR015943">
    <property type="entry name" value="WD40/YVTN_repeat-like_dom_sf"/>
</dbReference>
<comment type="caution">
    <text evidence="2">The sequence shown here is derived from an EMBL/GenBank/DDBJ whole genome shotgun (WGS) entry which is preliminary data.</text>
</comment>
<feature type="transmembrane region" description="Helical" evidence="1">
    <location>
        <begin position="7"/>
        <end position="25"/>
    </location>
</feature>
<dbReference type="Gene3D" id="2.130.10.10">
    <property type="entry name" value="YVTN repeat-like/Quinoprotein amine dehydrogenase"/>
    <property type="match status" value="2"/>
</dbReference>
<keyword evidence="1" id="KW-0812">Transmembrane</keyword>